<dbReference type="Pfam" id="PF07914">
    <property type="entry name" value="DUF1679"/>
    <property type="match status" value="1"/>
</dbReference>
<dbReference type="InterPro" id="IPR052961">
    <property type="entry name" value="Oxido-Kinase-like_Enzymes"/>
</dbReference>
<proteinExistence type="predicted"/>
<protein>
    <recommendedName>
        <fullName evidence="1">CHK kinase-like domain-containing protein</fullName>
    </recommendedName>
</protein>
<name>A0AA39I9G5_9BILA</name>
<feature type="domain" description="CHK kinase-like" evidence="1">
    <location>
        <begin position="144"/>
        <end position="324"/>
    </location>
</feature>
<dbReference type="EMBL" id="JAUCMV010000002">
    <property type="protein sequence ID" value="KAK0418902.1"/>
    <property type="molecule type" value="Genomic_DNA"/>
</dbReference>
<dbReference type="InterPro" id="IPR011009">
    <property type="entry name" value="Kinase-like_dom_sf"/>
</dbReference>
<dbReference type="SUPFAM" id="SSF56112">
    <property type="entry name" value="Protein kinase-like (PK-like)"/>
    <property type="match status" value="1"/>
</dbReference>
<evidence type="ECO:0000313" key="2">
    <source>
        <dbReference type="EMBL" id="KAK0418902.1"/>
    </source>
</evidence>
<gene>
    <name evidence="2" type="ORF">QR680_013840</name>
</gene>
<evidence type="ECO:0000259" key="1">
    <source>
        <dbReference type="SMART" id="SM00587"/>
    </source>
</evidence>
<sequence>MDQKYVGDSPFTWKFLIDALEAHDDEYRKVYATSTPVEIKAVDISAGEGFLSKIYHTRISFDDSTSYEVVLKVPGIESVHQVFDNIANDGTEKHDTSTINTDSFVVDVHNRECDFYNLIGQKCGAPLLKTYLSQRITKGGPPGCILMESAIGKARAGTFSEGLTKEVIFDIAKALAHMAAYSLMNPLEGKYPFELYDHGNVAPMVPPMLKKLREFNEEWFGVGVERLQKYLVSEPFLKYVVVGHYKDVGLPGVLVHGDLWSNNILFDDAKNVNAFIDWQLIHEGGMTFDLSRILVVCTDAELRRECTEEAFQLYYETLKNLMEGEGKRLEFDFKTMMQEARVTMFSQMGDLLSMVPFCCSHMDKDDPRIQTVLVRAKAALDDIGGYIEEIGRRDEFLQ</sequence>
<dbReference type="Gene3D" id="3.90.1200.10">
    <property type="match status" value="1"/>
</dbReference>
<dbReference type="SMART" id="SM00587">
    <property type="entry name" value="CHK"/>
    <property type="match status" value="1"/>
</dbReference>
<evidence type="ECO:0000313" key="3">
    <source>
        <dbReference type="Proteomes" id="UP001175271"/>
    </source>
</evidence>
<comment type="caution">
    <text evidence="2">The sequence shown here is derived from an EMBL/GenBank/DDBJ whole genome shotgun (WGS) entry which is preliminary data.</text>
</comment>
<reference evidence="2" key="1">
    <citation type="submission" date="2023-06" db="EMBL/GenBank/DDBJ databases">
        <title>Genomic analysis of the entomopathogenic nematode Steinernema hermaphroditum.</title>
        <authorList>
            <person name="Schwarz E.M."/>
            <person name="Heppert J.K."/>
            <person name="Baniya A."/>
            <person name="Schwartz H.T."/>
            <person name="Tan C.-H."/>
            <person name="Antoshechkin I."/>
            <person name="Sternberg P.W."/>
            <person name="Goodrich-Blair H."/>
            <person name="Dillman A.R."/>
        </authorList>
    </citation>
    <scope>NUCLEOTIDE SEQUENCE</scope>
    <source>
        <strain evidence="2">PS9179</strain>
        <tissue evidence="2">Whole animal</tissue>
    </source>
</reference>
<dbReference type="Proteomes" id="UP001175271">
    <property type="component" value="Unassembled WGS sequence"/>
</dbReference>
<organism evidence="2 3">
    <name type="scientific">Steinernema hermaphroditum</name>
    <dbReference type="NCBI Taxonomy" id="289476"/>
    <lineage>
        <taxon>Eukaryota</taxon>
        <taxon>Metazoa</taxon>
        <taxon>Ecdysozoa</taxon>
        <taxon>Nematoda</taxon>
        <taxon>Chromadorea</taxon>
        <taxon>Rhabditida</taxon>
        <taxon>Tylenchina</taxon>
        <taxon>Panagrolaimomorpha</taxon>
        <taxon>Strongyloidoidea</taxon>
        <taxon>Steinernematidae</taxon>
        <taxon>Steinernema</taxon>
    </lineage>
</organism>
<dbReference type="PANTHER" id="PTHR23020">
    <property type="entry name" value="UNCHARACTERIZED NUCLEAR HORMONE RECEPTOR-RELATED"/>
    <property type="match status" value="1"/>
</dbReference>
<accession>A0AA39I9G5</accession>
<dbReference type="PANTHER" id="PTHR23020:SF41">
    <property type="entry name" value="AMINOGLYCOSIDE PHOSPHOTRANSFERASE DOMAIN-CONTAINING PROTEIN"/>
    <property type="match status" value="1"/>
</dbReference>
<dbReference type="InterPro" id="IPR012877">
    <property type="entry name" value="Dhs-27"/>
</dbReference>
<dbReference type="AlphaFoldDB" id="A0AA39I9G5"/>
<keyword evidence="3" id="KW-1185">Reference proteome</keyword>
<dbReference type="InterPro" id="IPR015897">
    <property type="entry name" value="CHK_kinase-like"/>
</dbReference>